<comment type="subcellular location">
    <subcellularLocation>
        <location evidence="1">Membrane</location>
        <topology evidence="1">Multi-pass membrane protein</topology>
    </subcellularLocation>
</comment>
<dbReference type="PANTHER" id="PTHR31566">
    <property type="entry name" value="CYTOCHROME C BIOGENESIS PROTEIN CCS1, CHLOROPLASTIC"/>
    <property type="match status" value="1"/>
</dbReference>
<accession>H5STY9</accession>
<dbReference type="PROSITE" id="PS51656">
    <property type="entry name" value="4FE4S"/>
    <property type="match status" value="1"/>
</dbReference>
<evidence type="ECO:0000256" key="11">
    <source>
        <dbReference type="SAM" id="Phobius"/>
    </source>
</evidence>
<evidence type="ECO:0000256" key="6">
    <source>
        <dbReference type="ARBA" id="ARBA00022989"/>
    </source>
</evidence>
<dbReference type="GO" id="GO:0051539">
    <property type="term" value="F:4 iron, 4 sulfur cluster binding"/>
    <property type="evidence" value="ECO:0007669"/>
    <property type="project" value="UniProtKB-KW"/>
</dbReference>
<evidence type="ECO:0000256" key="7">
    <source>
        <dbReference type="ARBA" id="ARBA00023004"/>
    </source>
</evidence>
<feature type="transmembrane region" description="Helical" evidence="11">
    <location>
        <begin position="66"/>
        <end position="86"/>
    </location>
</feature>
<feature type="region of interest" description="Disordered" evidence="10">
    <location>
        <begin position="487"/>
        <end position="523"/>
    </location>
</feature>
<dbReference type="GO" id="GO:0017004">
    <property type="term" value="P:cytochrome complex assembly"/>
    <property type="evidence" value="ECO:0007669"/>
    <property type="project" value="UniProtKB-KW"/>
</dbReference>
<dbReference type="InterPro" id="IPR023494">
    <property type="entry name" value="Cyt_c_bgen_Ccs1/CcsB/ResB"/>
</dbReference>
<dbReference type="GO" id="GO:0016020">
    <property type="term" value="C:membrane"/>
    <property type="evidence" value="ECO:0007669"/>
    <property type="project" value="UniProtKB-SubCell"/>
</dbReference>
<keyword evidence="5" id="KW-0201">Cytochrome c-type biogenesis</keyword>
<evidence type="ECO:0000256" key="5">
    <source>
        <dbReference type="ARBA" id="ARBA00022748"/>
    </source>
</evidence>
<sequence>MLGGLNCGRCGYRTCAENALAIVRGEAPPHSCVQGGEEAARQIRAILGQPERPSFGALLWEQLTSIKLAIVLIVVIVLLSVIGTLIPQGKDPLFYIASYGQSGANIIRALLLDKLYHSWYFLSVLVLLALNTGACALKRFRVSWELIRKPVEARTAEEIAQLPTQAKLDVSLFEKLEEALKHRRYRVRRDGQQLIAYKNLWGRLGIDILHVSLIIVLVGGVVGGLLGFESFQVAHKGETFTVAQGNFQVRVDDLWTVNYEGSSQIKDWYTKLTVIDNGQEVLTKTIEVNEPLTYKGISLYQASFGSDWLSGAELTFRIERVREGTAESVGEVTTKVGATFPLEDGRTVKVVAFYPDFIVTEQGPANRSQALNNPAAFLEVYNGDQREFTTWTFAQFPEFQHDFAKENPYRFYLAGMKAPEFTGLQIARNPGIPVIYAGFILLVFGLALNFYLPPRRLWAAVKENTLYVGGLGREPREFEPEFEEIIADLSPSPSPIRGGEEAPPARVGKGAGGLGPKEEVHHG</sequence>
<organism evidence="13">
    <name type="scientific">Acetithermum autotrophicum</name>
    <dbReference type="NCBI Taxonomy" id="1446466"/>
    <lineage>
        <taxon>Bacteria</taxon>
        <taxon>Candidatus Bipolaricaulota</taxon>
        <taxon>Candidatus Acetithermum</taxon>
    </lineage>
</organism>
<feature type="transmembrane region" description="Helical" evidence="11">
    <location>
        <begin position="118"/>
        <end position="137"/>
    </location>
</feature>
<keyword evidence="9 11" id="KW-0472">Membrane</keyword>
<feature type="domain" description="4Fe-4S" evidence="12">
    <location>
        <begin position="1"/>
        <end position="49"/>
    </location>
</feature>
<keyword evidence="4" id="KW-0479">Metal-binding</keyword>
<evidence type="ECO:0000313" key="13">
    <source>
        <dbReference type="EMBL" id="BAL59989.1"/>
    </source>
</evidence>
<evidence type="ECO:0000256" key="9">
    <source>
        <dbReference type="ARBA" id="ARBA00023136"/>
    </source>
</evidence>
<dbReference type="PANTHER" id="PTHR31566:SF0">
    <property type="entry name" value="CYTOCHROME C BIOGENESIS PROTEIN CCS1, CHLOROPLASTIC"/>
    <property type="match status" value="1"/>
</dbReference>
<proteinExistence type="predicted"/>
<keyword evidence="3 11" id="KW-0812">Transmembrane</keyword>
<dbReference type="InterPro" id="IPR007816">
    <property type="entry name" value="ResB-like_domain"/>
</dbReference>
<dbReference type="Pfam" id="PF04060">
    <property type="entry name" value="FeS"/>
    <property type="match status" value="1"/>
</dbReference>
<dbReference type="AlphaFoldDB" id="H5STY9"/>
<dbReference type="EMBL" id="AP011803">
    <property type="protein sequence ID" value="BAL59989.1"/>
    <property type="molecule type" value="Genomic_DNA"/>
</dbReference>
<dbReference type="Pfam" id="PF05140">
    <property type="entry name" value="ResB"/>
    <property type="match status" value="1"/>
</dbReference>
<evidence type="ECO:0000256" key="3">
    <source>
        <dbReference type="ARBA" id="ARBA00022692"/>
    </source>
</evidence>
<dbReference type="Gene3D" id="1.10.15.40">
    <property type="entry name" value="Electron transport complex subunit B, putative Fe-S cluster"/>
    <property type="match status" value="1"/>
</dbReference>
<feature type="transmembrane region" description="Helical" evidence="11">
    <location>
        <begin position="208"/>
        <end position="228"/>
    </location>
</feature>
<name>H5STY9_ACEAU</name>
<reference evidence="13" key="2">
    <citation type="journal article" date="2012" name="PLoS ONE">
        <title>A Deeply Branching Thermophilic Bacterium with an Ancient Acetyl-CoA Pathway Dominates a Subsurface Ecosystem.</title>
        <authorList>
            <person name="Takami H."/>
            <person name="Noguchi H."/>
            <person name="Takaki Y."/>
            <person name="Uchiyama I."/>
            <person name="Toyoda A."/>
            <person name="Nishi S."/>
            <person name="Chee G.-J."/>
            <person name="Arai W."/>
            <person name="Nunoura T."/>
            <person name="Itoh T."/>
            <person name="Hattori M."/>
            <person name="Takai K."/>
        </authorList>
    </citation>
    <scope>NUCLEOTIDE SEQUENCE</scope>
</reference>
<evidence type="ECO:0000256" key="10">
    <source>
        <dbReference type="SAM" id="MobiDB-lite"/>
    </source>
</evidence>
<evidence type="ECO:0000259" key="12">
    <source>
        <dbReference type="PROSITE" id="PS51656"/>
    </source>
</evidence>
<dbReference type="InterPro" id="IPR007202">
    <property type="entry name" value="4Fe-4S_dom"/>
</dbReference>
<protein>
    <submittedName>
        <fullName evidence="13">Hypothetical conserved protein</fullName>
    </submittedName>
</protein>
<evidence type="ECO:0000256" key="1">
    <source>
        <dbReference type="ARBA" id="ARBA00004141"/>
    </source>
</evidence>
<gene>
    <name evidence="13" type="ORF">HGMM_OP4C625</name>
</gene>
<keyword evidence="6 11" id="KW-1133">Transmembrane helix</keyword>
<keyword evidence="2" id="KW-0004">4Fe-4S</keyword>
<reference evidence="13" key="1">
    <citation type="journal article" date="2005" name="Environ. Microbiol.">
        <title>Genetic and functional properties of uncultivated thermophilic crenarchaeotes from a subsurface gold mine as revealed by analysis of genome fragments.</title>
        <authorList>
            <person name="Nunoura T."/>
            <person name="Hirayama H."/>
            <person name="Takami H."/>
            <person name="Oida H."/>
            <person name="Nishi S."/>
            <person name="Shimamura S."/>
            <person name="Suzuki Y."/>
            <person name="Inagaki F."/>
            <person name="Takai K."/>
            <person name="Nealson K.H."/>
            <person name="Horikoshi K."/>
        </authorList>
    </citation>
    <scope>NUCLEOTIDE SEQUENCE</scope>
</reference>
<evidence type="ECO:0000256" key="2">
    <source>
        <dbReference type="ARBA" id="ARBA00022485"/>
    </source>
</evidence>
<feature type="transmembrane region" description="Helical" evidence="11">
    <location>
        <begin position="434"/>
        <end position="452"/>
    </location>
</feature>
<evidence type="ECO:0000256" key="8">
    <source>
        <dbReference type="ARBA" id="ARBA00023014"/>
    </source>
</evidence>
<keyword evidence="8" id="KW-0411">Iron-sulfur</keyword>
<dbReference type="GO" id="GO:0046872">
    <property type="term" value="F:metal ion binding"/>
    <property type="evidence" value="ECO:0007669"/>
    <property type="project" value="UniProtKB-KW"/>
</dbReference>
<evidence type="ECO:0000256" key="4">
    <source>
        <dbReference type="ARBA" id="ARBA00022723"/>
    </source>
</evidence>
<keyword evidence="7" id="KW-0408">Iron</keyword>